<dbReference type="InterPro" id="IPR030669">
    <property type="entry name" value="MoSto_subunit_alpha/beta"/>
</dbReference>
<evidence type="ECO:0000313" key="3">
    <source>
        <dbReference type="Proteomes" id="UP001144323"/>
    </source>
</evidence>
<gene>
    <name evidence="2" type="ORF">LMG27198_40490</name>
</gene>
<dbReference type="InterPro" id="IPR036393">
    <property type="entry name" value="AceGlu_kinase-like_sf"/>
</dbReference>
<accession>A0A9W6GXZ3</accession>
<comment type="caution">
    <text evidence="2">The sequence shown here is derived from an EMBL/GenBank/DDBJ whole genome shotgun (WGS) entry which is preliminary data.</text>
</comment>
<dbReference type="AlphaFoldDB" id="A0A9W6GXZ3"/>
<dbReference type="GO" id="GO:0005737">
    <property type="term" value="C:cytoplasm"/>
    <property type="evidence" value="ECO:0007669"/>
    <property type="project" value="InterPro"/>
</dbReference>
<dbReference type="CDD" id="cd04255">
    <property type="entry name" value="AAK_UMPK-MosAB"/>
    <property type="match status" value="1"/>
</dbReference>
<name>A0A9W6GXZ3_9HYPH</name>
<dbReference type="Pfam" id="PF00696">
    <property type="entry name" value="AA_kinase"/>
    <property type="match status" value="1"/>
</dbReference>
<dbReference type="RefSeq" id="WP_281805396.1">
    <property type="nucleotide sequence ID" value="NZ_BSEC01000001.1"/>
</dbReference>
<proteinExistence type="predicted"/>
<protein>
    <recommendedName>
        <fullName evidence="1">Aspartate/glutamate/uridylate kinase domain-containing protein</fullName>
    </recommendedName>
</protein>
<keyword evidence="3" id="KW-1185">Reference proteome</keyword>
<evidence type="ECO:0000259" key="1">
    <source>
        <dbReference type="Pfam" id="PF00696"/>
    </source>
</evidence>
<sequence>MSQTTAELEALLMQRSLTDPALLQAAENAADFRILPDASVIKIGGQSVIDRGRAAVYPLVDEIVAARRVHKLLIGTGAGTRARHLYSIAAGLGLPAGVLSQLGASVADQNAAMLGQLLAKHGISAVEGAGLSAVPLYLAEVSAVVFSGMPPYNLWMRPAAESVIPPYRTDAGCFLLAEQFGCKAMIYVKDENGLYTANPKTATDAKFIARISVDEMKAQGLHDSILEFPVLDLLKAARHIRQVQVVNGLVPGNLTRALAGEHVGTIITAD</sequence>
<dbReference type="Proteomes" id="UP001144323">
    <property type="component" value="Unassembled WGS sequence"/>
</dbReference>
<organism evidence="2 3">
    <name type="scientific">Methylocystis echinoides</name>
    <dbReference type="NCBI Taxonomy" id="29468"/>
    <lineage>
        <taxon>Bacteria</taxon>
        <taxon>Pseudomonadati</taxon>
        <taxon>Pseudomonadota</taxon>
        <taxon>Alphaproteobacteria</taxon>
        <taxon>Hyphomicrobiales</taxon>
        <taxon>Methylocystaceae</taxon>
        <taxon>Methylocystis</taxon>
    </lineage>
</organism>
<reference evidence="2" key="1">
    <citation type="journal article" date="2023" name="Int. J. Syst. Evol. Microbiol.">
        <title>Methylocystis iwaonis sp. nov., a type II methane-oxidizing bacterium from surface soil of a rice paddy field in Japan, and emended description of the genus Methylocystis (ex Whittenbury et al. 1970) Bowman et al. 1993.</title>
        <authorList>
            <person name="Kaise H."/>
            <person name="Sawadogo J.B."/>
            <person name="Alam M.S."/>
            <person name="Ueno C."/>
            <person name="Dianou D."/>
            <person name="Shinjo R."/>
            <person name="Asakawa S."/>
        </authorList>
    </citation>
    <scope>NUCLEOTIDE SEQUENCE</scope>
    <source>
        <strain evidence="2">LMG27198</strain>
    </source>
</reference>
<dbReference type="EMBL" id="BSEC01000001">
    <property type="protein sequence ID" value="GLI95057.1"/>
    <property type="molecule type" value="Genomic_DNA"/>
</dbReference>
<dbReference type="GO" id="GO:0030151">
    <property type="term" value="F:molybdenum ion binding"/>
    <property type="evidence" value="ECO:0007669"/>
    <property type="project" value="InterPro"/>
</dbReference>
<dbReference type="SUPFAM" id="SSF53633">
    <property type="entry name" value="Carbamate kinase-like"/>
    <property type="match status" value="1"/>
</dbReference>
<dbReference type="Gene3D" id="3.40.1160.10">
    <property type="entry name" value="Acetylglutamate kinase-like"/>
    <property type="match status" value="1"/>
</dbReference>
<dbReference type="InterPro" id="IPR001048">
    <property type="entry name" value="Asp/Glu/Uridylate_kinase"/>
</dbReference>
<feature type="domain" description="Aspartate/glutamate/uridylate kinase" evidence="1">
    <location>
        <begin position="40"/>
        <end position="222"/>
    </location>
</feature>
<dbReference type="PIRSF" id="PIRSF039097">
    <property type="entry name" value="MoSto_subunit"/>
    <property type="match status" value="1"/>
</dbReference>
<evidence type="ECO:0000313" key="2">
    <source>
        <dbReference type="EMBL" id="GLI95057.1"/>
    </source>
</evidence>